<keyword evidence="2" id="KW-0808">Transferase</keyword>
<keyword evidence="3" id="KW-1185">Reference proteome</keyword>
<gene>
    <name evidence="2" type="primary">tsaB</name>
    <name evidence="2" type="ORF">CGZ91_12680</name>
</gene>
<protein>
    <submittedName>
        <fullName evidence="2">tRNA (Adenosine(37)-N6)-threonylcarbamoyltransferase complex dimerization subunit type 1 TsaB</fullName>
    </submittedName>
</protein>
<dbReference type="NCBIfam" id="TIGR03725">
    <property type="entry name" value="T6A_YeaZ"/>
    <property type="match status" value="1"/>
</dbReference>
<dbReference type="EMBL" id="NMVJ01000010">
    <property type="protein sequence ID" value="OYN89108.1"/>
    <property type="molecule type" value="Genomic_DNA"/>
</dbReference>
<accession>A0A255EC15</accession>
<dbReference type="InterPro" id="IPR043129">
    <property type="entry name" value="ATPase_NBD"/>
</dbReference>
<dbReference type="InterPro" id="IPR000905">
    <property type="entry name" value="Gcp-like_dom"/>
</dbReference>
<evidence type="ECO:0000313" key="2">
    <source>
        <dbReference type="EMBL" id="OYN89108.1"/>
    </source>
</evidence>
<dbReference type="GO" id="GO:0002949">
    <property type="term" value="P:tRNA threonylcarbamoyladenosine modification"/>
    <property type="evidence" value="ECO:0007669"/>
    <property type="project" value="InterPro"/>
</dbReference>
<name>A0A255EC15_9ACTN</name>
<dbReference type="Pfam" id="PF00814">
    <property type="entry name" value="TsaD"/>
    <property type="match status" value="1"/>
</dbReference>
<dbReference type="GO" id="GO:0016740">
    <property type="term" value="F:transferase activity"/>
    <property type="evidence" value="ECO:0007669"/>
    <property type="project" value="UniProtKB-KW"/>
</dbReference>
<dbReference type="Gene3D" id="3.30.420.40">
    <property type="match status" value="2"/>
</dbReference>
<dbReference type="RefSeq" id="WP_094455665.1">
    <property type="nucleotide sequence ID" value="NZ_NMVJ01000010.1"/>
</dbReference>
<dbReference type="Proteomes" id="UP000216300">
    <property type="component" value="Unassembled WGS sequence"/>
</dbReference>
<evidence type="ECO:0000313" key="3">
    <source>
        <dbReference type="Proteomes" id="UP000216300"/>
    </source>
</evidence>
<dbReference type="OrthoDB" id="9809995at2"/>
<reference evidence="2 3" key="1">
    <citation type="submission" date="2017-07" db="EMBL/GenBank/DDBJ databases">
        <title>Draft whole genome sequences of clinical Proprionibacteriaceae strains.</title>
        <authorList>
            <person name="Bernier A.-M."/>
            <person name="Bernard K."/>
            <person name="Domingo M.-C."/>
        </authorList>
    </citation>
    <scope>NUCLEOTIDE SEQUENCE [LARGE SCALE GENOMIC DNA]</scope>
    <source>
        <strain evidence="2 3">NML 150081</strain>
    </source>
</reference>
<dbReference type="SUPFAM" id="SSF53067">
    <property type="entry name" value="Actin-like ATPase domain"/>
    <property type="match status" value="2"/>
</dbReference>
<sequence length="212" mass="22216">MSWTLAVDTSTGVRIGLARDGVPVDRWGSEDPRRQVEDLAPAIGELLQRHQLAVADLARIVVGMGPGPFTGLRVGIVTAWTLARVNGITAAAVCSLDVLAAQAVAAGITEDFVVAIDARRKELYWASYAAGVRQAQPQVSAAAELPPLTVVGPGARLHPVPGPVSDVAPDLDAALMAATELPEVPAEPMYLRPPDAVVPTGRKSALTALRRR</sequence>
<dbReference type="InterPro" id="IPR022496">
    <property type="entry name" value="T6A_TsaB"/>
</dbReference>
<proteinExistence type="predicted"/>
<comment type="caution">
    <text evidence="2">The sequence shown here is derived from an EMBL/GenBank/DDBJ whole genome shotgun (WGS) entry which is preliminary data.</text>
</comment>
<evidence type="ECO:0000259" key="1">
    <source>
        <dbReference type="Pfam" id="PF00814"/>
    </source>
</evidence>
<feature type="domain" description="Gcp-like" evidence="1">
    <location>
        <begin position="34"/>
        <end position="131"/>
    </location>
</feature>
<organism evidence="2 3">
    <name type="scientific">Parenemella sanctibonifatiensis</name>
    <dbReference type="NCBI Taxonomy" id="2016505"/>
    <lineage>
        <taxon>Bacteria</taxon>
        <taxon>Bacillati</taxon>
        <taxon>Actinomycetota</taxon>
        <taxon>Actinomycetes</taxon>
        <taxon>Propionibacteriales</taxon>
        <taxon>Propionibacteriaceae</taxon>
        <taxon>Parenemella</taxon>
    </lineage>
</organism>
<dbReference type="AlphaFoldDB" id="A0A255EC15"/>